<organism evidence="1">
    <name type="scientific">uncultured Caudovirales phage</name>
    <dbReference type="NCBI Taxonomy" id="2100421"/>
    <lineage>
        <taxon>Viruses</taxon>
        <taxon>Duplodnaviria</taxon>
        <taxon>Heunggongvirae</taxon>
        <taxon>Uroviricota</taxon>
        <taxon>Caudoviricetes</taxon>
        <taxon>Peduoviridae</taxon>
        <taxon>Maltschvirus</taxon>
        <taxon>Maltschvirus maltsch</taxon>
    </lineage>
</organism>
<protein>
    <submittedName>
        <fullName evidence="1">Uncharacterized protein</fullName>
    </submittedName>
</protein>
<proteinExistence type="predicted"/>
<dbReference type="EMBL" id="LR796584">
    <property type="protein sequence ID" value="CAB4153219.1"/>
    <property type="molecule type" value="Genomic_DNA"/>
</dbReference>
<feature type="non-terminal residue" evidence="1">
    <location>
        <position position="1"/>
    </location>
</feature>
<evidence type="ECO:0000313" key="1">
    <source>
        <dbReference type="EMBL" id="CAB4153219.1"/>
    </source>
</evidence>
<sequence length="78" mass="8497">CQLITARQNFNGGVTVFSYANQTLSTNFANYDGGGLSGPAELIDYEIIVSNSERYTVQIRLTGSTGTDLVLITLTRIY</sequence>
<name>A0A6J5NCP2_9CAUD</name>
<accession>A0A6J5NCP2</accession>
<gene>
    <name evidence="1" type="ORF">UFOVP615_55</name>
</gene>
<reference evidence="1" key="1">
    <citation type="submission" date="2020-04" db="EMBL/GenBank/DDBJ databases">
        <authorList>
            <person name="Chiriac C."/>
            <person name="Salcher M."/>
            <person name="Ghai R."/>
            <person name="Kavagutti S V."/>
        </authorList>
    </citation>
    <scope>NUCLEOTIDE SEQUENCE</scope>
</reference>